<feature type="non-terminal residue" evidence="2">
    <location>
        <position position="514"/>
    </location>
</feature>
<dbReference type="AlphaFoldDB" id="D8Q6C7"/>
<evidence type="ECO:0000313" key="3">
    <source>
        <dbReference type="Proteomes" id="UP000007431"/>
    </source>
</evidence>
<accession>D8Q6C7</accession>
<feature type="compositionally biased region" description="Basic and acidic residues" evidence="1">
    <location>
        <begin position="49"/>
        <end position="60"/>
    </location>
</feature>
<dbReference type="OMA" id="DIWSTEC"/>
<dbReference type="HOGENOM" id="CLU_530139_0_0_1"/>
<dbReference type="RefSeq" id="XP_003031115.1">
    <property type="nucleotide sequence ID" value="XM_003031069.1"/>
</dbReference>
<dbReference type="OrthoDB" id="3357519at2759"/>
<proteinExistence type="predicted"/>
<sequence length="514" mass="58176">MRRSARISAKSRGKRANATAHGTSEPLNATARTSGDDEAKRLTRKQRRRQEEPDSHETQERNPLQTGDAIAKPSQPTKSPATGRLCQQPARTSETARLSSRPADVCSIIPINRLPDEILSEIFLWLLCIILSGPYAHNPSPMLDRTITSVCKTWRRVAYATPRLWVYINVSWRGQPHKYLQRYLPLSGSCPLQISSSVHAEPLPHFMSMIRDYSSQWETLRLWGYGRNFDEVDAVATPLLKFLWIVQMASNNGDNRCSLRWLADAPRLTRLRIHAQTIGPKFTLTLPPTAPLTSLHLDFTILSISTILAPLRQCRMALEDLRLTICDLQPDEVPPADVPIVFPALRALYLYRKTCRFLKLITTPILETLLLQGPGDHAPATLLAYLTRVPSVATHLRKMYFRSCFTSPSVYATLLQCFERLEQVEVLRFQSYSPGDCRMISLLQSHDQGRPALLPKLKLAIFGSSIARSEQFDDLRRHGMVCGTRVEEIRAVEDGLGELDDLEMRYRRGASQAR</sequence>
<evidence type="ECO:0000313" key="2">
    <source>
        <dbReference type="EMBL" id="EFI96212.1"/>
    </source>
</evidence>
<dbReference type="VEuPathDB" id="FungiDB:SCHCODRAFT_02506657"/>
<keyword evidence="3" id="KW-1185">Reference proteome</keyword>
<dbReference type="Gene3D" id="3.80.10.10">
    <property type="entry name" value="Ribonuclease Inhibitor"/>
    <property type="match status" value="1"/>
</dbReference>
<name>D8Q6C7_SCHCM</name>
<reference evidence="2 3" key="1">
    <citation type="journal article" date="2010" name="Nat. Biotechnol.">
        <title>Genome sequence of the model mushroom Schizophyllum commune.</title>
        <authorList>
            <person name="Ohm R.A."/>
            <person name="de Jong J.F."/>
            <person name="Lugones L.G."/>
            <person name="Aerts A."/>
            <person name="Kothe E."/>
            <person name="Stajich J.E."/>
            <person name="de Vries R.P."/>
            <person name="Record E."/>
            <person name="Levasseur A."/>
            <person name="Baker S.E."/>
            <person name="Bartholomew K.A."/>
            <person name="Coutinho P.M."/>
            <person name="Erdmann S."/>
            <person name="Fowler T.J."/>
            <person name="Gathman A.C."/>
            <person name="Lombard V."/>
            <person name="Henrissat B."/>
            <person name="Knabe N."/>
            <person name="Kuees U."/>
            <person name="Lilly W.W."/>
            <person name="Lindquist E."/>
            <person name="Lucas S."/>
            <person name="Magnuson J.K."/>
            <person name="Piumi F."/>
            <person name="Raudaskoski M."/>
            <person name="Salamov A."/>
            <person name="Schmutz J."/>
            <person name="Schwarze F.W.M.R."/>
            <person name="vanKuyk P.A."/>
            <person name="Horton J.S."/>
            <person name="Grigoriev I.V."/>
            <person name="Woesten H.A.B."/>
        </authorList>
    </citation>
    <scope>NUCLEOTIDE SEQUENCE [LARGE SCALE GENOMIC DNA]</scope>
    <source>
        <strain evidence="3">H4-8 / FGSC 9210</strain>
    </source>
</reference>
<dbReference type="EMBL" id="GL377307">
    <property type="protein sequence ID" value="EFI96212.1"/>
    <property type="molecule type" value="Genomic_DNA"/>
</dbReference>
<dbReference type="GeneID" id="9587014"/>
<feature type="compositionally biased region" description="Basic residues" evidence="1">
    <location>
        <begin position="1"/>
        <end position="15"/>
    </location>
</feature>
<protein>
    <submittedName>
        <fullName evidence="2">Uncharacterized protein</fullName>
    </submittedName>
</protein>
<organism evidence="3">
    <name type="scientific">Schizophyllum commune (strain H4-8 / FGSC 9210)</name>
    <name type="common">Split gill fungus</name>
    <dbReference type="NCBI Taxonomy" id="578458"/>
    <lineage>
        <taxon>Eukaryota</taxon>
        <taxon>Fungi</taxon>
        <taxon>Dikarya</taxon>
        <taxon>Basidiomycota</taxon>
        <taxon>Agaricomycotina</taxon>
        <taxon>Agaricomycetes</taxon>
        <taxon>Agaricomycetidae</taxon>
        <taxon>Agaricales</taxon>
        <taxon>Schizophyllaceae</taxon>
        <taxon>Schizophyllum</taxon>
    </lineage>
</organism>
<dbReference type="InParanoid" id="D8Q6C7"/>
<feature type="region of interest" description="Disordered" evidence="1">
    <location>
        <begin position="1"/>
        <end position="97"/>
    </location>
</feature>
<feature type="compositionally biased region" description="Polar residues" evidence="1">
    <location>
        <begin position="20"/>
        <end position="33"/>
    </location>
</feature>
<evidence type="ECO:0000256" key="1">
    <source>
        <dbReference type="SAM" id="MobiDB-lite"/>
    </source>
</evidence>
<dbReference type="InterPro" id="IPR032675">
    <property type="entry name" value="LRR_dom_sf"/>
</dbReference>
<dbReference type="KEGG" id="scm:SCHCO_02506657"/>
<dbReference type="SUPFAM" id="SSF52047">
    <property type="entry name" value="RNI-like"/>
    <property type="match status" value="1"/>
</dbReference>
<dbReference type="Proteomes" id="UP000007431">
    <property type="component" value="Unassembled WGS sequence"/>
</dbReference>
<gene>
    <name evidence="2" type="ORF">SCHCODRAFT_110119</name>
</gene>